<dbReference type="InterPro" id="IPR002036">
    <property type="entry name" value="YbeY"/>
</dbReference>
<evidence type="ECO:0000256" key="4">
    <source>
        <dbReference type="ARBA" id="ARBA00022759"/>
    </source>
</evidence>
<dbReference type="Proteomes" id="UP000515312">
    <property type="component" value="Chromosome"/>
</dbReference>
<organism evidence="9 10">
    <name type="scientific">Alloacidobacterium dinghuense</name>
    <dbReference type="NCBI Taxonomy" id="2763107"/>
    <lineage>
        <taxon>Bacteria</taxon>
        <taxon>Pseudomonadati</taxon>
        <taxon>Acidobacteriota</taxon>
        <taxon>Terriglobia</taxon>
        <taxon>Terriglobales</taxon>
        <taxon>Acidobacteriaceae</taxon>
        <taxon>Alloacidobacterium</taxon>
    </lineage>
</organism>
<evidence type="ECO:0000313" key="9">
    <source>
        <dbReference type="EMBL" id="QNI32477.1"/>
    </source>
</evidence>
<comment type="function">
    <text evidence="7">Single strand-specific metallo-endoribonuclease involved in late-stage 70S ribosome quality control and in maturation of the 3' terminus of the 16S rRNA.</text>
</comment>
<keyword evidence="2 7" id="KW-0540">Nuclease</keyword>
<feature type="binding site" evidence="7">
    <location>
        <position position="123"/>
    </location>
    <ligand>
        <name>Zn(2+)</name>
        <dbReference type="ChEBI" id="CHEBI:29105"/>
        <note>catalytic</note>
    </ligand>
</feature>
<dbReference type="InterPro" id="IPR023091">
    <property type="entry name" value="MetalPrtase_cat_dom_sf_prd"/>
</dbReference>
<dbReference type="KEGG" id="adin:H7849_00115"/>
<dbReference type="EC" id="3.1.-.-" evidence="7"/>
<name>A0A7G8BIV7_9BACT</name>
<dbReference type="HAMAP" id="MF_00009">
    <property type="entry name" value="Endoribonucl_YbeY"/>
    <property type="match status" value="1"/>
</dbReference>
<dbReference type="EMBL" id="CP060394">
    <property type="protein sequence ID" value="QNI32477.1"/>
    <property type="molecule type" value="Genomic_DNA"/>
</dbReference>
<keyword evidence="3 7" id="KW-0479">Metal-binding</keyword>
<dbReference type="PANTHER" id="PTHR46986">
    <property type="entry name" value="ENDORIBONUCLEASE YBEY, CHLOROPLASTIC"/>
    <property type="match status" value="1"/>
</dbReference>
<reference evidence="9 10" key="1">
    <citation type="submission" date="2020-08" db="EMBL/GenBank/DDBJ databases">
        <title>Edaphobacter telluris sp. nov. and Acidobacterium dinghuensis sp. nov., two acidobacteria isolated from forest soil.</title>
        <authorList>
            <person name="Fu J."/>
            <person name="Qiu L."/>
        </authorList>
    </citation>
    <scope>NUCLEOTIDE SEQUENCE [LARGE SCALE GENOMIC DNA]</scope>
    <source>
        <strain evidence="9">4Y35</strain>
    </source>
</reference>
<accession>A0A7G8BIV7</accession>
<dbReference type="NCBIfam" id="TIGR00043">
    <property type="entry name" value="rRNA maturation RNase YbeY"/>
    <property type="match status" value="1"/>
</dbReference>
<feature type="region of interest" description="Disordered" evidence="8">
    <location>
        <begin position="153"/>
        <end position="179"/>
    </location>
</feature>
<keyword evidence="7" id="KW-0698">rRNA processing</keyword>
<dbReference type="AlphaFoldDB" id="A0A7G8BIV7"/>
<dbReference type="Gene3D" id="3.40.390.30">
    <property type="entry name" value="Metalloproteases ('zincins'), catalytic domain"/>
    <property type="match status" value="1"/>
</dbReference>
<dbReference type="GO" id="GO:0005737">
    <property type="term" value="C:cytoplasm"/>
    <property type="evidence" value="ECO:0007669"/>
    <property type="project" value="UniProtKB-SubCell"/>
</dbReference>
<proteinExistence type="inferred from homology"/>
<protein>
    <recommendedName>
        <fullName evidence="7">Endoribonuclease YbeY</fullName>
        <ecNumber evidence="7">3.1.-.-</ecNumber>
    </recommendedName>
</protein>
<evidence type="ECO:0000256" key="1">
    <source>
        <dbReference type="ARBA" id="ARBA00010875"/>
    </source>
</evidence>
<evidence type="ECO:0000313" key="10">
    <source>
        <dbReference type="Proteomes" id="UP000515312"/>
    </source>
</evidence>
<dbReference type="GO" id="GO:0008270">
    <property type="term" value="F:zinc ion binding"/>
    <property type="evidence" value="ECO:0007669"/>
    <property type="project" value="UniProtKB-UniRule"/>
</dbReference>
<evidence type="ECO:0000256" key="5">
    <source>
        <dbReference type="ARBA" id="ARBA00022801"/>
    </source>
</evidence>
<evidence type="ECO:0000256" key="2">
    <source>
        <dbReference type="ARBA" id="ARBA00022722"/>
    </source>
</evidence>
<keyword evidence="10" id="KW-1185">Reference proteome</keyword>
<keyword evidence="4 7" id="KW-0255">Endonuclease</keyword>
<feature type="binding site" evidence="7">
    <location>
        <position position="129"/>
    </location>
    <ligand>
        <name>Zn(2+)</name>
        <dbReference type="ChEBI" id="CHEBI:29105"/>
        <note>catalytic</note>
    </ligand>
</feature>
<dbReference type="GO" id="GO:0004222">
    <property type="term" value="F:metalloendopeptidase activity"/>
    <property type="evidence" value="ECO:0007669"/>
    <property type="project" value="InterPro"/>
</dbReference>
<dbReference type="SUPFAM" id="SSF55486">
    <property type="entry name" value="Metalloproteases ('zincins'), catalytic domain"/>
    <property type="match status" value="1"/>
</dbReference>
<keyword evidence="7" id="KW-0690">Ribosome biogenesis</keyword>
<dbReference type="Pfam" id="PF02130">
    <property type="entry name" value="YbeY"/>
    <property type="match status" value="1"/>
</dbReference>
<comment type="subcellular location">
    <subcellularLocation>
        <location evidence="7">Cytoplasm</location>
    </subcellularLocation>
</comment>
<dbReference type="PROSITE" id="PS01306">
    <property type="entry name" value="UPF0054"/>
    <property type="match status" value="1"/>
</dbReference>
<evidence type="ECO:0000256" key="7">
    <source>
        <dbReference type="HAMAP-Rule" id="MF_00009"/>
    </source>
</evidence>
<dbReference type="GO" id="GO:0004521">
    <property type="term" value="F:RNA endonuclease activity"/>
    <property type="evidence" value="ECO:0007669"/>
    <property type="project" value="UniProtKB-UniRule"/>
</dbReference>
<comment type="cofactor">
    <cofactor evidence="7">
        <name>Zn(2+)</name>
        <dbReference type="ChEBI" id="CHEBI:29105"/>
    </cofactor>
    <text evidence="7">Binds 1 zinc ion.</text>
</comment>
<sequence>MILIEPDAATASDGPELKRRKAALKLPELRQFLSKAKSEVGLDGEVSVLLGSDTTIRTLNRNFRKKDKATDVLSFPVDGFQGEGPKQAGDLAISLDTAQRQASEHGHSLLMEVKILMLHGLLHLAGYDHETDSGQMAGKERVLRKEFDLPSGLIQRSTKPPVKQAKKVSAGIKKRGRLR</sequence>
<dbReference type="InterPro" id="IPR020549">
    <property type="entry name" value="YbeY_CS"/>
</dbReference>
<keyword evidence="6 7" id="KW-0862">Zinc</keyword>
<evidence type="ECO:0000256" key="6">
    <source>
        <dbReference type="ARBA" id="ARBA00022833"/>
    </source>
</evidence>
<keyword evidence="5 7" id="KW-0378">Hydrolase</keyword>
<dbReference type="GO" id="GO:0006364">
    <property type="term" value="P:rRNA processing"/>
    <property type="evidence" value="ECO:0007669"/>
    <property type="project" value="UniProtKB-UniRule"/>
</dbReference>
<keyword evidence="7" id="KW-0963">Cytoplasm</keyword>
<gene>
    <name evidence="7 9" type="primary">ybeY</name>
    <name evidence="9" type="ORF">H7849_00115</name>
</gene>
<comment type="similarity">
    <text evidence="1 7">Belongs to the endoribonuclease YbeY family.</text>
</comment>
<evidence type="ECO:0000256" key="3">
    <source>
        <dbReference type="ARBA" id="ARBA00022723"/>
    </source>
</evidence>
<evidence type="ECO:0000256" key="8">
    <source>
        <dbReference type="SAM" id="MobiDB-lite"/>
    </source>
</evidence>
<feature type="binding site" evidence="7">
    <location>
        <position position="119"/>
    </location>
    <ligand>
        <name>Zn(2+)</name>
        <dbReference type="ChEBI" id="CHEBI:29105"/>
        <note>catalytic</note>
    </ligand>
</feature>
<dbReference type="PANTHER" id="PTHR46986:SF1">
    <property type="entry name" value="ENDORIBONUCLEASE YBEY, CHLOROPLASTIC"/>
    <property type="match status" value="1"/>
</dbReference>